<dbReference type="OrthoDB" id="654134at2759"/>
<dbReference type="PROSITE" id="PS51277">
    <property type="entry name" value="BURP"/>
    <property type="match status" value="1"/>
</dbReference>
<evidence type="ECO:0000313" key="4">
    <source>
        <dbReference type="Proteomes" id="UP000585474"/>
    </source>
</evidence>
<dbReference type="Proteomes" id="UP000585474">
    <property type="component" value="Unassembled WGS sequence"/>
</dbReference>
<feature type="domain" description="BURP" evidence="2">
    <location>
        <begin position="49"/>
        <end position="114"/>
    </location>
</feature>
<organism evidence="3 4">
    <name type="scientific">Actinidia rufa</name>
    <dbReference type="NCBI Taxonomy" id="165716"/>
    <lineage>
        <taxon>Eukaryota</taxon>
        <taxon>Viridiplantae</taxon>
        <taxon>Streptophyta</taxon>
        <taxon>Embryophyta</taxon>
        <taxon>Tracheophyta</taxon>
        <taxon>Spermatophyta</taxon>
        <taxon>Magnoliopsida</taxon>
        <taxon>eudicotyledons</taxon>
        <taxon>Gunneridae</taxon>
        <taxon>Pentapetalae</taxon>
        <taxon>asterids</taxon>
        <taxon>Ericales</taxon>
        <taxon>Actinidiaceae</taxon>
        <taxon>Actinidia</taxon>
    </lineage>
</organism>
<proteinExistence type="predicted"/>
<evidence type="ECO:0000256" key="1">
    <source>
        <dbReference type="SAM" id="MobiDB-lite"/>
    </source>
</evidence>
<evidence type="ECO:0000313" key="3">
    <source>
        <dbReference type="EMBL" id="GFS35396.1"/>
    </source>
</evidence>
<keyword evidence="4" id="KW-1185">Reference proteome</keyword>
<reference evidence="4" key="1">
    <citation type="submission" date="2019-07" db="EMBL/GenBank/DDBJ databases">
        <title>De Novo Assembly of kiwifruit Actinidia rufa.</title>
        <authorList>
            <person name="Sugita-Konishi S."/>
            <person name="Sato K."/>
            <person name="Mori E."/>
            <person name="Abe Y."/>
            <person name="Kisaki G."/>
            <person name="Hamano K."/>
            <person name="Suezawa K."/>
            <person name="Otani M."/>
            <person name="Fukuda T."/>
            <person name="Manabe T."/>
            <person name="Gomi K."/>
            <person name="Tabuchi M."/>
            <person name="Akimitsu K."/>
            <person name="Kataoka I."/>
        </authorList>
    </citation>
    <scope>NUCLEOTIDE SEQUENCE [LARGE SCALE GENOMIC DNA]</scope>
    <source>
        <strain evidence="4">cv. Fuchu</strain>
    </source>
</reference>
<dbReference type="PANTHER" id="PTHR31236">
    <property type="entry name" value="BURP DOMAIN PROTEIN USPL1-LIKE"/>
    <property type="match status" value="1"/>
</dbReference>
<comment type="caution">
    <text evidence="3">The sequence shown here is derived from an EMBL/GenBank/DDBJ whole genome shotgun (WGS) entry which is preliminary data.</text>
</comment>
<dbReference type="EMBL" id="BJWL01000227">
    <property type="protein sequence ID" value="GFS35396.1"/>
    <property type="molecule type" value="Genomic_DNA"/>
</dbReference>
<dbReference type="InterPro" id="IPR004873">
    <property type="entry name" value="BURP_dom"/>
</dbReference>
<gene>
    <name evidence="3" type="ORF">Acr_00g0039560</name>
</gene>
<dbReference type="PANTHER" id="PTHR31236:SF2">
    <property type="entry name" value="BURP DOMAIN PROTEIN RD22"/>
    <property type="match status" value="1"/>
</dbReference>
<accession>A0A7J0DHL7</accession>
<sequence length="114" mass="12326">MEDKSTSVGVDKGGVGVHTGKPGKQTNVGVGKAASQPAQDARESPCTSFLHGKGPQKGHKDDPALPMKHHFLARQVAKEISFSYEKMPSIMNYFSVKPDSKEAEIMKKAVKECK</sequence>
<name>A0A7J0DHL7_9ERIC</name>
<evidence type="ECO:0000259" key="2">
    <source>
        <dbReference type="PROSITE" id="PS51277"/>
    </source>
</evidence>
<dbReference type="InterPro" id="IPR044816">
    <property type="entry name" value="BURP"/>
</dbReference>
<dbReference type="Pfam" id="PF03181">
    <property type="entry name" value="BURP"/>
    <property type="match status" value="1"/>
</dbReference>
<protein>
    <submittedName>
        <fullName evidence="3">BURP domain-containing protein</fullName>
    </submittedName>
</protein>
<dbReference type="AlphaFoldDB" id="A0A7J0DHL7"/>
<feature type="region of interest" description="Disordered" evidence="1">
    <location>
        <begin position="1"/>
        <end position="65"/>
    </location>
</feature>